<evidence type="ECO:0000313" key="5">
    <source>
        <dbReference type="Proteomes" id="UP001152797"/>
    </source>
</evidence>
<dbReference type="InterPro" id="IPR012337">
    <property type="entry name" value="RNaseH-like_sf"/>
</dbReference>
<reference evidence="3" key="2">
    <citation type="submission" date="2024-04" db="EMBL/GenBank/DDBJ databases">
        <authorList>
            <person name="Chen Y."/>
            <person name="Shah S."/>
            <person name="Dougan E. K."/>
            <person name="Thang M."/>
            <person name="Chan C."/>
        </authorList>
    </citation>
    <scope>NUCLEOTIDE SEQUENCE [LARGE SCALE GENOMIC DNA]</scope>
</reference>
<feature type="compositionally biased region" description="Basic and acidic residues" evidence="1">
    <location>
        <begin position="430"/>
        <end position="458"/>
    </location>
</feature>
<keyword evidence="5" id="KW-1185">Reference proteome</keyword>
<evidence type="ECO:0000313" key="2">
    <source>
        <dbReference type="EMBL" id="CAI4011570.1"/>
    </source>
</evidence>
<proteinExistence type="predicted"/>
<dbReference type="InterPro" id="IPR036397">
    <property type="entry name" value="RNaseH_sf"/>
</dbReference>
<sequence>MAAAKAAPWKCGDCRRMVKGTVMYCPGCGQWWENCIDSSYPEATSTSTHRNQTYTNASWEDWQSWGRNASQSPRRRQQRPQSRRGKGNQGRSGKGKGKGEMRGSQKGFMGQEGMAPLPPPPIPPYMSTMDTAWMQPPPPYNDGKTSVAPDTASQAESKLRQVLATLKKNETELPPDVAQMLKDTSVKDGKMKIKGMHEAVEVLGKAHAALEHACHERAQNLATWRQFLHQSVQRWQEYTERFQHQERVNLGAIGQAREELKQAQQVFKELQDQGIIAIDAEDDPAAMDSEMVKEESSMKIQVGLQHLTKSLQDFAQQADQEHAEEQEQMKKRPRKEEALAPPADAPMGGAPASTSAALPSMQPFGKVGEVPQRPPRPVHFAEEVQILFGPDTTLKMLELQSHHDHAAHIFCACEFAGTASWRPEPLQLKTDPHHDTLPIGTVDDRGDRPRAQRHFSRDRTRLAHEQRQLLRAALRHGDLIECEEEGPVIYLTTWYLRPESHVVCYEGRSVRLTADEEFWTDDIVASWADHVAPEEPLTLRVVQPVPPCSVFECVQEQQILRQQPEFVQDLHALWDEVACAWEDEARAGRVLSWFVDQARGPQVCNEPRPVVLYDDPTRWQTEIRSVWADHVNVNAPLEFHIVTPQPPQMEPNIIAHIILIQSPAAMMATPLVTIFDQRHRRHRLTRMAVTVHEHIEAQHIVAACGYSPWGNVPLTPFLCQVWHGTEPLLPGRRHPGRDADGFSLYITPVRAGAAGVQMLQTHLTMKKRVEEERQTTDVVAHAQWPSQPQHINFHMVLHAFDWFDSHLFLPQFDLPTIVPPHVSTYWTHQWWDQQAAGTQLRVYFDGSYIQHPDEGSAKAGTAIAAFLLTAEGWVFAGALSSALPRHESSYLAELVGGIVAHKFVYDLLKIHRAAVGSCPEVTLCYEALTIGHQAAGDWSCVSHPVLGLCLRSIVLLIENCFHIQLHYQHVRGHTGEPGNELVDCLANEARAHGGLTPFDDWIDTITTRECTNRMSWAWILFAEEFSTKWKDGCLYLPGPTSQPEAAIMPVCQSPANEAGHEVATLFELARPVSGFTADRHAAQRIHVEPAQLNWQGLEVPATCSFELDIHSHYQQLQDALIDHLKPQQVENQRKPLKTTISESTWTLVCEKRQWRSTLADHARVQKKTILEMYFGRWKHRNHDDHAGFHELLGQQDRLIAHAWLQFRQYGRLVTQALRNRRVGYSPYKLAHLEEQSARHFEQLEIGIPASAAGLVAKCVQDQARAAHQDLPACVSIESLPTLPEVEDALRATCADRATGFDAVPSGVYHRHAAFLGRYFYQVVLKMFVWGTEPVQGKGGFLKMIPKKLGAVEAKHFRGILLLPTLAKRVHAIARARLMRQASAQRDPAQLGGFAGQQVSFGSQSLRALTNVFTAKSMSSAILYVDLATAFHHLVRQLVTGIGSPADWDVVLMSLASAKSPAAAKEVGDQLIGVMDKLHIAQFVGGFQSQTLPSTHAHAVRLDALQAEGPPMPMDDARLQMLAAVEAEIAELEELMQCFERPEGHLEAGLHLGDVLTAYTKNWIRQKQLHGEVVTMDLADGWIRLLDVHGQDFDEWAAFVFQQWGEHILPDISAGLLDGEIEYLLDEQFADTAELFPRTERLRRLARARVRHDQLSAELQQPDRPHRPIRLGTANGRERVTTRQRVPSAFHEQVQWHDALRTMRWDSMPSCRTIPTISSLDAANDKPCLLVVHLFSGRRREGDLHWQLQELAEGLKVNFVVLSMDTAVSPWYGDLWHSSTAWRQLEQCYVHGLVALTMVGSPCETYSEARFTPPPPGEAAKWPRPLRSMDWFYGLPDLTNRELKQVHTGTNFWLQGLRALGCHVTHGGLFLSEHPGMPKDPERPTTWRAPLTELFRQHPDIHLSHIGQWQWGAEAVKPTGLLAHRLPRLLQSLYACSLPDAVRPTTAAIGKAADGEFRTSRLKEYPTALSRAIAVAFCDQLRSEIS</sequence>
<evidence type="ECO:0000313" key="4">
    <source>
        <dbReference type="EMBL" id="CAL4798882.1"/>
    </source>
</evidence>
<dbReference type="SUPFAM" id="SSF53098">
    <property type="entry name" value="Ribonuclease H-like"/>
    <property type="match status" value="1"/>
</dbReference>
<feature type="region of interest" description="Disordered" evidence="1">
    <location>
        <begin position="428"/>
        <end position="458"/>
    </location>
</feature>
<dbReference type="EMBL" id="CAMXCT020005151">
    <property type="protein sequence ID" value="CAL1164945.1"/>
    <property type="molecule type" value="Genomic_DNA"/>
</dbReference>
<organism evidence="2">
    <name type="scientific">Cladocopium goreaui</name>
    <dbReference type="NCBI Taxonomy" id="2562237"/>
    <lineage>
        <taxon>Eukaryota</taxon>
        <taxon>Sar</taxon>
        <taxon>Alveolata</taxon>
        <taxon>Dinophyceae</taxon>
        <taxon>Suessiales</taxon>
        <taxon>Symbiodiniaceae</taxon>
        <taxon>Cladocopium</taxon>
    </lineage>
</organism>
<dbReference type="EMBL" id="CAMXCT010005151">
    <property type="protein sequence ID" value="CAI4011570.1"/>
    <property type="molecule type" value="Genomic_DNA"/>
</dbReference>
<accession>A0A9P1DJS5</accession>
<dbReference type="Gene3D" id="3.30.420.10">
    <property type="entry name" value="Ribonuclease H-like superfamily/Ribonuclease H"/>
    <property type="match status" value="1"/>
</dbReference>
<feature type="non-terminal residue" evidence="2">
    <location>
        <position position="1985"/>
    </location>
</feature>
<protein>
    <submittedName>
        <fullName evidence="4">RNase H type-1 domain-containing protein</fullName>
    </submittedName>
</protein>
<feature type="compositionally biased region" description="Basic residues" evidence="1">
    <location>
        <begin position="73"/>
        <end position="86"/>
    </location>
</feature>
<feature type="region of interest" description="Disordered" evidence="1">
    <location>
        <begin position="64"/>
        <end position="149"/>
    </location>
</feature>
<dbReference type="Proteomes" id="UP001152797">
    <property type="component" value="Unassembled WGS sequence"/>
</dbReference>
<feature type="compositionally biased region" description="Low complexity" evidence="1">
    <location>
        <begin position="339"/>
        <end position="352"/>
    </location>
</feature>
<comment type="caution">
    <text evidence="2">The sequence shown here is derived from an EMBL/GenBank/DDBJ whole genome shotgun (WGS) entry which is preliminary data.</text>
</comment>
<gene>
    <name evidence="2" type="ORF">C1SCF055_LOCUS36720</name>
</gene>
<name>A0A9P1DJS5_9DINO</name>
<feature type="region of interest" description="Disordered" evidence="1">
    <location>
        <begin position="315"/>
        <end position="375"/>
    </location>
</feature>
<dbReference type="EMBL" id="CAMXCT030005151">
    <property type="protein sequence ID" value="CAL4798882.1"/>
    <property type="molecule type" value="Genomic_DNA"/>
</dbReference>
<dbReference type="OrthoDB" id="492977at2759"/>
<dbReference type="GO" id="GO:0003676">
    <property type="term" value="F:nucleic acid binding"/>
    <property type="evidence" value="ECO:0007669"/>
    <property type="project" value="InterPro"/>
</dbReference>
<reference evidence="2" key="1">
    <citation type="submission" date="2022-10" db="EMBL/GenBank/DDBJ databases">
        <authorList>
            <person name="Chen Y."/>
            <person name="Dougan E. K."/>
            <person name="Chan C."/>
            <person name="Rhodes N."/>
            <person name="Thang M."/>
        </authorList>
    </citation>
    <scope>NUCLEOTIDE SEQUENCE</scope>
</reference>
<evidence type="ECO:0000256" key="1">
    <source>
        <dbReference type="SAM" id="MobiDB-lite"/>
    </source>
</evidence>
<evidence type="ECO:0000313" key="3">
    <source>
        <dbReference type="EMBL" id="CAL1164945.1"/>
    </source>
</evidence>
<feature type="compositionally biased region" description="Basic and acidic residues" evidence="1">
    <location>
        <begin position="319"/>
        <end position="338"/>
    </location>
</feature>